<reference evidence="1" key="2">
    <citation type="submission" date="2022-06" db="EMBL/GenBank/DDBJ databases">
        <title>Thermospira aquatica gen. nov., sp. nov.</title>
        <authorList>
            <person name="Ben Ali Gam Z."/>
            <person name="Labat M."/>
        </authorList>
    </citation>
    <scope>NUCLEOTIDE SEQUENCE</scope>
    <source>
        <strain evidence="1">F1F22</strain>
    </source>
</reference>
<accession>A0AAX3BCK9</accession>
<dbReference type="Pfam" id="PF00756">
    <property type="entry name" value="Esterase"/>
    <property type="match status" value="1"/>
</dbReference>
<dbReference type="AlphaFoldDB" id="A0AAX3BCK9"/>
<dbReference type="PANTHER" id="PTHR48098">
    <property type="entry name" value="ENTEROCHELIN ESTERASE-RELATED"/>
    <property type="match status" value="1"/>
</dbReference>
<proteinExistence type="predicted"/>
<keyword evidence="2" id="KW-1185">Reference proteome</keyword>
<keyword evidence="1" id="KW-0378">Hydrolase</keyword>
<protein>
    <submittedName>
        <fullName evidence="1">Alpha/beta hydrolase</fullName>
    </submittedName>
</protein>
<dbReference type="EMBL" id="CP073355">
    <property type="protein sequence ID" value="URA09983.1"/>
    <property type="molecule type" value="Genomic_DNA"/>
</dbReference>
<sequence>MHDGQNLFESQKTGLKGAGSPVKWNVDEALETLISKKLANPCIIVGIFNTAKRIEEYSPPTNSSWRGLLGNYSRFIVEELKPWIDSNYRTDPSPRTTGVMGSSMGGLASFYLQMWYPEVFGFAGVVSPSFWWGNEQVLSHMNEGNWKNVQLMYIDAGWRESDEMIVPARHVYTKLSSKLGDRLWYYEDRNGTHSEGSWQNRVFIPLLLFTGKEKPTFSSWTPIIDPPVIGINDRSAVTIEVSYENGLKRTFFPSLSSKDMSISKEYILGKAAGPATLTISTPWGTTSTNLTILARSRDDIIIHFKSSKALTMEVFLYVSNNIQTQTNWQISFLKTNEISLIEKRGTRYHFRVLDETGKPLERNGKPMELSVTFTRDRDYVLDF</sequence>
<dbReference type="Gene3D" id="3.40.50.1820">
    <property type="entry name" value="alpha/beta hydrolase"/>
    <property type="match status" value="1"/>
</dbReference>
<dbReference type="InterPro" id="IPR029058">
    <property type="entry name" value="AB_hydrolase_fold"/>
</dbReference>
<dbReference type="SUPFAM" id="SSF53474">
    <property type="entry name" value="alpha/beta-Hydrolases"/>
    <property type="match status" value="1"/>
</dbReference>
<evidence type="ECO:0000313" key="1">
    <source>
        <dbReference type="EMBL" id="URA09983.1"/>
    </source>
</evidence>
<dbReference type="InterPro" id="IPR000801">
    <property type="entry name" value="Esterase-like"/>
</dbReference>
<organism evidence="1 2">
    <name type="scientific">Thermospira aquatica</name>
    <dbReference type="NCBI Taxonomy" id="2828656"/>
    <lineage>
        <taxon>Bacteria</taxon>
        <taxon>Pseudomonadati</taxon>
        <taxon>Spirochaetota</taxon>
        <taxon>Spirochaetia</taxon>
        <taxon>Brevinematales</taxon>
        <taxon>Thermospiraceae</taxon>
        <taxon>Thermospira</taxon>
    </lineage>
</organism>
<name>A0AAX3BCK9_9SPIR</name>
<dbReference type="KEGG" id="taqu:KDW03_10955"/>
<gene>
    <name evidence="1" type="ORF">KDW03_10955</name>
</gene>
<dbReference type="PANTHER" id="PTHR48098:SF6">
    <property type="entry name" value="FERRI-BACILLIBACTIN ESTERASE BESA"/>
    <property type="match status" value="1"/>
</dbReference>
<dbReference type="InterPro" id="IPR050583">
    <property type="entry name" value="Mycobacterial_A85_antigen"/>
</dbReference>
<reference evidence="1" key="1">
    <citation type="submission" date="2021-04" db="EMBL/GenBank/DDBJ databases">
        <authorList>
            <person name="Postec A."/>
        </authorList>
    </citation>
    <scope>NUCLEOTIDE SEQUENCE</scope>
    <source>
        <strain evidence="1">F1F22</strain>
    </source>
</reference>
<dbReference type="Proteomes" id="UP001056539">
    <property type="component" value="Chromosome"/>
</dbReference>
<evidence type="ECO:0000313" key="2">
    <source>
        <dbReference type="Proteomes" id="UP001056539"/>
    </source>
</evidence>
<dbReference type="GO" id="GO:0016787">
    <property type="term" value="F:hydrolase activity"/>
    <property type="evidence" value="ECO:0007669"/>
    <property type="project" value="UniProtKB-KW"/>
</dbReference>